<keyword evidence="8" id="KW-0350">Heme biosynthesis</keyword>
<protein>
    <submittedName>
        <fullName evidence="13">Cytochrome c oxidase assembly protein subunit 15</fullName>
    </submittedName>
</protein>
<proteinExistence type="predicted"/>
<dbReference type="GO" id="GO:0006784">
    <property type="term" value="P:heme A biosynthetic process"/>
    <property type="evidence" value="ECO:0007669"/>
    <property type="project" value="InterPro"/>
</dbReference>
<dbReference type="GO" id="GO:0016020">
    <property type="term" value="C:membrane"/>
    <property type="evidence" value="ECO:0007669"/>
    <property type="project" value="UniProtKB-SubCell"/>
</dbReference>
<dbReference type="InterPro" id="IPR050450">
    <property type="entry name" value="COX15/CtaA_HemeA_synthase"/>
</dbReference>
<dbReference type="AlphaFoldDB" id="A0A1I0V1S6"/>
<keyword evidence="7" id="KW-0408">Iron</keyword>
<feature type="transmembrane region" description="Helical" evidence="12">
    <location>
        <begin position="252"/>
        <end position="274"/>
    </location>
</feature>
<keyword evidence="14" id="KW-1185">Reference proteome</keyword>
<evidence type="ECO:0000256" key="3">
    <source>
        <dbReference type="ARBA" id="ARBA00022692"/>
    </source>
</evidence>
<dbReference type="GO" id="GO:0016491">
    <property type="term" value="F:oxidoreductase activity"/>
    <property type="evidence" value="ECO:0007669"/>
    <property type="project" value="UniProtKB-KW"/>
</dbReference>
<feature type="transmembrane region" description="Helical" evidence="12">
    <location>
        <begin position="173"/>
        <end position="191"/>
    </location>
</feature>
<gene>
    <name evidence="13" type="ORF">SAMN05660845_0118</name>
</gene>
<evidence type="ECO:0000256" key="7">
    <source>
        <dbReference type="ARBA" id="ARBA00023004"/>
    </source>
</evidence>
<feature type="transmembrane region" description="Helical" evidence="12">
    <location>
        <begin position="12"/>
        <end position="30"/>
    </location>
</feature>
<reference evidence="14" key="1">
    <citation type="submission" date="2016-10" db="EMBL/GenBank/DDBJ databases">
        <authorList>
            <person name="Varghese N."/>
            <person name="Submissions S."/>
        </authorList>
    </citation>
    <scope>NUCLEOTIDE SEQUENCE [LARGE SCALE GENOMIC DNA]</scope>
    <source>
        <strain evidence="14">DSM 21789</strain>
    </source>
</reference>
<evidence type="ECO:0000256" key="5">
    <source>
        <dbReference type="ARBA" id="ARBA00022989"/>
    </source>
</evidence>
<evidence type="ECO:0000256" key="9">
    <source>
        <dbReference type="ARBA" id="ARBA00023136"/>
    </source>
</evidence>
<dbReference type="InterPro" id="IPR003780">
    <property type="entry name" value="COX15/CtaA_fam"/>
</dbReference>
<evidence type="ECO:0000256" key="1">
    <source>
        <dbReference type="ARBA" id="ARBA00004141"/>
    </source>
</evidence>
<feature type="transmembrane region" description="Helical" evidence="12">
    <location>
        <begin position="142"/>
        <end position="161"/>
    </location>
</feature>
<dbReference type="GO" id="GO:0046872">
    <property type="term" value="F:metal ion binding"/>
    <property type="evidence" value="ECO:0007669"/>
    <property type="project" value="UniProtKB-KW"/>
</dbReference>
<feature type="transmembrane region" description="Helical" evidence="12">
    <location>
        <begin position="286"/>
        <end position="306"/>
    </location>
</feature>
<keyword evidence="6" id="KW-0560">Oxidoreductase</keyword>
<evidence type="ECO:0000256" key="8">
    <source>
        <dbReference type="ARBA" id="ARBA00023133"/>
    </source>
</evidence>
<evidence type="ECO:0000256" key="10">
    <source>
        <dbReference type="ARBA" id="ARBA00023157"/>
    </source>
</evidence>
<comment type="pathway">
    <text evidence="11">Porphyrin-containing compound metabolism.</text>
</comment>
<keyword evidence="3 12" id="KW-0812">Transmembrane</keyword>
<comment type="subcellular location">
    <subcellularLocation>
        <location evidence="1">Membrane</location>
        <topology evidence="1">Multi-pass membrane protein</topology>
    </subcellularLocation>
</comment>
<evidence type="ECO:0000256" key="4">
    <source>
        <dbReference type="ARBA" id="ARBA00022723"/>
    </source>
</evidence>
<evidence type="ECO:0000313" key="14">
    <source>
        <dbReference type="Proteomes" id="UP000199604"/>
    </source>
</evidence>
<dbReference type="Proteomes" id="UP000199604">
    <property type="component" value="Unassembled WGS sequence"/>
</dbReference>
<keyword evidence="5 12" id="KW-1133">Transmembrane helix</keyword>
<dbReference type="Pfam" id="PF02628">
    <property type="entry name" value="COX15-CtaA"/>
    <property type="match status" value="2"/>
</dbReference>
<evidence type="ECO:0000256" key="12">
    <source>
        <dbReference type="SAM" id="Phobius"/>
    </source>
</evidence>
<keyword evidence="2" id="KW-1003">Cell membrane</keyword>
<dbReference type="RefSeq" id="WP_091472794.1">
    <property type="nucleotide sequence ID" value="NZ_FOJT01000001.1"/>
</dbReference>
<dbReference type="EMBL" id="FOJT01000001">
    <property type="protein sequence ID" value="SFA70265.1"/>
    <property type="molecule type" value="Genomic_DNA"/>
</dbReference>
<keyword evidence="10" id="KW-1015">Disulfide bond</keyword>
<dbReference type="OrthoDB" id="1447144at2"/>
<accession>A0A1I0V1S6</accession>
<organism evidence="13 14">
    <name type="scientific">Flavobacterium swingsii</name>
    <dbReference type="NCBI Taxonomy" id="498292"/>
    <lineage>
        <taxon>Bacteria</taxon>
        <taxon>Pseudomonadati</taxon>
        <taxon>Bacteroidota</taxon>
        <taxon>Flavobacteriia</taxon>
        <taxon>Flavobacteriales</taxon>
        <taxon>Flavobacteriaceae</taxon>
        <taxon>Flavobacterium</taxon>
    </lineage>
</organism>
<evidence type="ECO:0000313" key="13">
    <source>
        <dbReference type="EMBL" id="SFA70265.1"/>
    </source>
</evidence>
<keyword evidence="4" id="KW-0479">Metal-binding</keyword>
<keyword evidence="9 12" id="KW-0472">Membrane</keyword>
<dbReference type="STRING" id="498292.SAMN05660845_0118"/>
<dbReference type="PANTHER" id="PTHR35457">
    <property type="entry name" value="HEME A SYNTHASE"/>
    <property type="match status" value="1"/>
</dbReference>
<evidence type="ECO:0000256" key="11">
    <source>
        <dbReference type="ARBA" id="ARBA00023444"/>
    </source>
</evidence>
<feature type="transmembrane region" description="Helical" evidence="12">
    <location>
        <begin position="116"/>
        <end position="135"/>
    </location>
</feature>
<sequence length="339" mass="38822">MNKYFLKSAKTALILVYLVIIAGALVRMTGSGMGCPDWPKCFGYYIPPTDIKELTWAPNRVFDEGQVVIKDEKLLVATSHFTTGTTFDPKQWRLYTKHDYAIFNAVETWIEYLNRLAGALAGIAVFAMAVFSFGFWKQNKKITLLSWLSVFLMGFQGWLGARVVYSVLNPVKITIHMIVALLIVAVLVYIIRNASGKTSDFKVDKKFKIILFATLLLTLIQIILGTQVRQYVDEQVKILGYNQMQLVLENPTITFYIHRTFSVLILGLNVFLFLRNRKLQLGYDKINWVMILISIEILSGMAMYYFDFPYTSQPIHLVIASLLFGVQFYLVLESRKENV</sequence>
<dbReference type="PANTHER" id="PTHR35457:SF1">
    <property type="entry name" value="HEME A SYNTHASE"/>
    <property type="match status" value="1"/>
</dbReference>
<feature type="transmembrane region" description="Helical" evidence="12">
    <location>
        <begin position="312"/>
        <end position="332"/>
    </location>
</feature>
<feature type="transmembrane region" description="Helical" evidence="12">
    <location>
        <begin position="211"/>
        <end position="232"/>
    </location>
</feature>
<evidence type="ECO:0000256" key="6">
    <source>
        <dbReference type="ARBA" id="ARBA00023002"/>
    </source>
</evidence>
<evidence type="ECO:0000256" key="2">
    <source>
        <dbReference type="ARBA" id="ARBA00022475"/>
    </source>
</evidence>
<name>A0A1I0V1S6_9FLAO</name>